<feature type="domain" description="ABC transporter" evidence="4">
    <location>
        <begin position="2"/>
        <end position="237"/>
    </location>
</feature>
<dbReference type="SMART" id="SM00382">
    <property type="entry name" value="AAA"/>
    <property type="match status" value="1"/>
</dbReference>
<dbReference type="AlphaFoldDB" id="A0A4R7VFE6"/>
<evidence type="ECO:0000313" key="6">
    <source>
        <dbReference type="Proteomes" id="UP000294927"/>
    </source>
</evidence>
<keyword evidence="2" id="KW-0547">Nucleotide-binding</keyword>
<organism evidence="5 6">
    <name type="scientific">Actinophytocola oryzae</name>
    <dbReference type="NCBI Taxonomy" id="502181"/>
    <lineage>
        <taxon>Bacteria</taxon>
        <taxon>Bacillati</taxon>
        <taxon>Actinomycetota</taxon>
        <taxon>Actinomycetes</taxon>
        <taxon>Pseudonocardiales</taxon>
        <taxon>Pseudonocardiaceae</taxon>
    </lineage>
</organism>
<dbReference type="GO" id="GO:0005524">
    <property type="term" value="F:ATP binding"/>
    <property type="evidence" value="ECO:0007669"/>
    <property type="project" value="UniProtKB-KW"/>
</dbReference>
<dbReference type="SUPFAM" id="SSF52540">
    <property type="entry name" value="P-loop containing nucleoside triphosphate hydrolases"/>
    <property type="match status" value="1"/>
</dbReference>
<dbReference type="InterPro" id="IPR003439">
    <property type="entry name" value="ABC_transporter-like_ATP-bd"/>
</dbReference>
<dbReference type="PROSITE" id="PS00211">
    <property type="entry name" value="ABC_TRANSPORTER_1"/>
    <property type="match status" value="1"/>
</dbReference>
<dbReference type="GO" id="GO:0016887">
    <property type="term" value="F:ATP hydrolysis activity"/>
    <property type="evidence" value="ECO:0007669"/>
    <property type="project" value="InterPro"/>
</dbReference>
<evidence type="ECO:0000313" key="5">
    <source>
        <dbReference type="EMBL" id="TDV47964.1"/>
    </source>
</evidence>
<gene>
    <name evidence="5" type="ORF">CLV71_109199</name>
</gene>
<dbReference type="Pfam" id="PF00005">
    <property type="entry name" value="ABC_tran"/>
    <property type="match status" value="1"/>
</dbReference>
<name>A0A4R7VFE6_9PSEU</name>
<sequence length="320" mass="33745">MITARGLRRGFTVRGRPVDAVRGVDLDVEPGEIAAFLGPNGAGKTTTVRMLTTLLRPGGGHAVVAGRDLMTDPLGVRARIGSVAQGHGSAPDHRVGEQVELQARLYGLGRAEARARTGRLLSDLELAGLERRPGRTLSGGQRRRLDLALGLVHAPPLVFLDEPTAGLDSQSRTNLWKHIAALRGDLGMTVFLTTHYLEEADTLADRVFVMDRGTVVAAGTPAELKARVSADLLTVGVPRTERRAALRVVSGLAGATEVTETGDGVRFRVPDGDTVVPPLLRALDAAGVTATSVEVRHPTLDDVLLTLTGQASPVEVDSVA</sequence>
<evidence type="ECO:0000259" key="4">
    <source>
        <dbReference type="PROSITE" id="PS50893"/>
    </source>
</evidence>
<dbReference type="PANTHER" id="PTHR43582:SF5">
    <property type="entry name" value="ABC TRANSPORTER"/>
    <property type="match status" value="1"/>
</dbReference>
<evidence type="ECO:0000256" key="3">
    <source>
        <dbReference type="ARBA" id="ARBA00022840"/>
    </source>
</evidence>
<dbReference type="Pfam" id="PF13732">
    <property type="entry name" value="DrrA1-3_C"/>
    <property type="match status" value="1"/>
</dbReference>
<dbReference type="Proteomes" id="UP000294927">
    <property type="component" value="Unassembled WGS sequence"/>
</dbReference>
<protein>
    <submittedName>
        <fullName evidence="5">ABC-2 type transport system ATP-binding protein</fullName>
    </submittedName>
</protein>
<evidence type="ECO:0000256" key="1">
    <source>
        <dbReference type="ARBA" id="ARBA00022448"/>
    </source>
</evidence>
<dbReference type="Gene3D" id="3.40.50.300">
    <property type="entry name" value="P-loop containing nucleotide triphosphate hydrolases"/>
    <property type="match status" value="1"/>
</dbReference>
<dbReference type="InterPro" id="IPR027417">
    <property type="entry name" value="P-loop_NTPase"/>
</dbReference>
<dbReference type="PANTHER" id="PTHR43582">
    <property type="entry name" value="LINEARMYCIN RESISTANCE ATP-BINDING PROTEIN LNRL"/>
    <property type="match status" value="1"/>
</dbReference>
<comment type="caution">
    <text evidence="5">The sequence shown here is derived from an EMBL/GenBank/DDBJ whole genome shotgun (WGS) entry which is preliminary data.</text>
</comment>
<evidence type="ECO:0000256" key="2">
    <source>
        <dbReference type="ARBA" id="ARBA00022741"/>
    </source>
</evidence>
<dbReference type="InterPro" id="IPR025302">
    <property type="entry name" value="DrrA1/2-like_C"/>
</dbReference>
<reference evidence="5 6" key="1">
    <citation type="submission" date="2019-03" db="EMBL/GenBank/DDBJ databases">
        <title>Genomic Encyclopedia of Archaeal and Bacterial Type Strains, Phase II (KMG-II): from individual species to whole genera.</title>
        <authorList>
            <person name="Goeker M."/>
        </authorList>
    </citation>
    <scope>NUCLEOTIDE SEQUENCE [LARGE SCALE GENOMIC DNA]</scope>
    <source>
        <strain evidence="5 6">DSM 45499</strain>
    </source>
</reference>
<dbReference type="OrthoDB" id="9804819at2"/>
<dbReference type="EMBL" id="SOCP01000009">
    <property type="protein sequence ID" value="TDV47964.1"/>
    <property type="molecule type" value="Genomic_DNA"/>
</dbReference>
<keyword evidence="1" id="KW-0813">Transport</keyword>
<dbReference type="RefSeq" id="WP_133905245.1">
    <property type="nucleotide sequence ID" value="NZ_SOCP01000009.1"/>
</dbReference>
<keyword evidence="3 5" id="KW-0067">ATP-binding</keyword>
<dbReference type="InterPro" id="IPR017871">
    <property type="entry name" value="ABC_transporter-like_CS"/>
</dbReference>
<keyword evidence="6" id="KW-1185">Reference proteome</keyword>
<dbReference type="InterPro" id="IPR003593">
    <property type="entry name" value="AAA+_ATPase"/>
</dbReference>
<accession>A0A4R7VFE6</accession>
<proteinExistence type="predicted"/>
<dbReference type="PROSITE" id="PS50893">
    <property type="entry name" value="ABC_TRANSPORTER_2"/>
    <property type="match status" value="1"/>
</dbReference>